<evidence type="ECO:0000256" key="1">
    <source>
        <dbReference type="SAM" id="MobiDB-lite"/>
    </source>
</evidence>
<feature type="compositionally biased region" description="Polar residues" evidence="1">
    <location>
        <begin position="233"/>
        <end position="250"/>
    </location>
</feature>
<keyword evidence="3" id="KW-0378">Hydrolase</keyword>
<dbReference type="EMBL" id="JBHTEY010000004">
    <property type="protein sequence ID" value="MFC7615034.1"/>
    <property type="molecule type" value="Genomic_DNA"/>
</dbReference>
<dbReference type="InterPro" id="IPR031704">
    <property type="entry name" value="Glyco_hydro_36_N"/>
</dbReference>
<evidence type="ECO:0000259" key="2">
    <source>
        <dbReference type="Pfam" id="PF16875"/>
    </source>
</evidence>
<organism evidence="3 4">
    <name type="scientific">Actinokineospora soli</name>
    <dbReference type="NCBI Taxonomy" id="1048753"/>
    <lineage>
        <taxon>Bacteria</taxon>
        <taxon>Bacillati</taxon>
        <taxon>Actinomycetota</taxon>
        <taxon>Actinomycetes</taxon>
        <taxon>Pseudonocardiales</taxon>
        <taxon>Pseudonocardiaceae</taxon>
        <taxon>Actinokineospora</taxon>
    </lineage>
</organism>
<accession>A0ABW2TNT6</accession>
<comment type="caution">
    <text evidence="3">The sequence shown here is derived from an EMBL/GenBank/DDBJ whole genome shotgun (WGS) entry which is preliminary data.</text>
</comment>
<name>A0ABW2TNT6_9PSEU</name>
<proteinExistence type="predicted"/>
<dbReference type="Gene3D" id="2.70.98.60">
    <property type="entry name" value="alpha-galactosidase from lactobacil brevis"/>
    <property type="match status" value="1"/>
</dbReference>
<dbReference type="Pfam" id="PF16875">
    <property type="entry name" value="Glyco_hydro_36N"/>
    <property type="match status" value="1"/>
</dbReference>
<evidence type="ECO:0000313" key="4">
    <source>
        <dbReference type="Proteomes" id="UP001596512"/>
    </source>
</evidence>
<feature type="region of interest" description="Disordered" evidence="1">
    <location>
        <begin position="198"/>
        <end position="250"/>
    </location>
</feature>
<dbReference type="GO" id="GO:0016787">
    <property type="term" value="F:hydrolase activity"/>
    <property type="evidence" value="ECO:0007669"/>
    <property type="project" value="UniProtKB-KW"/>
</dbReference>
<feature type="domain" description="Glycosyl hydrolase family 36 N-terminal" evidence="2">
    <location>
        <begin position="4"/>
        <end position="191"/>
    </location>
</feature>
<dbReference type="InterPro" id="IPR038417">
    <property type="entry name" value="Alpga-gal_N_sf"/>
</dbReference>
<dbReference type="Proteomes" id="UP001596512">
    <property type="component" value="Unassembled WGS sequence"/>
</dbReference>
<feature type="compositionally biased region" description="Polar residues" evidence="1">
    <location>
        <begin position="205"/>
        <end position="220"/>
    </location>
</feature>
<keyword evidence="4" id="KW-1185">Reference proteome</keyword>
<protein>
    <submittedName>
        <fullName evidence="3">Glycoside hydrolase family 36 N-terminal domain-containing protein</fullName>
    </submittedName>
</protein>
<reference evidence="4" key="1">
    <citation type="journal article" date="2019" name="Int. J. Syst. Evol. Microbiol.">
        <title>The Global Catalogue of Microorganisms (GCM) 10K type strain sequencing project: providing services to taxonomists for standard genome sequencing and annotation.</title>
        <authorList>
            <consortium name="The Broad Institute Genomics Platform"/>
            <consortium name="The Broad Institute Genome Sequencing Center for Infectious Disease"/>
            <person name="Wu L."/>
            <person name="Ma J."/>
        </authorList>
    </citation>
    <scope>NUCLEOTIDE SEQUENCE [LARGE SCALE GENOMIC DNA]</scope>
    <source>
        <strain evidence="4">JCM 17695</strain>
    </source>
</reference>
<sequence length="250" mass="25903">MSVLPEESAGWTGTPGVVGHRAGRDFAPEFRVVAASRDGDRVAVEAIDAVAGLGLRLAVELTAQGLVKVRAEVTNQGDSPYDVHGVTPLLPVPTSATELLDFTGRHLRERAPVRTPFTPGLRVRENRTGRTGFDSAYLLAAGTAGFGNRAGEVWAVHVAWSGNHREVAERTFHSISLLGGGELLAPGEVVLQPGESYASPGCTARTASASTGCPTASTPTCAPGRATPPSPGRSWSTPGRPCTSTTTSPA</sequence>
<evidence type="ECO:0000313" key="3">
    <source>
        <dbReference type="EMBL" id="MFC7615034.1"/>
    </source>
</evidence>
<gene>
    <name evidence="3" type="ORF">ACFQV2_17470</name>
</gene>